<name>A0ABV9BX83_9GAMM</name>
<dbReference type="Gene3D" id="3.40.50.300">
    <property type="entry name" value="P-loop containing nucleotide triphosphate hydrolases"/>
    <property type="match status" value="1"/>
</dbReference>
<dbReference type="Proteomes" id="UP001595961">
    <property type="component" value="Unassembled WGS sequence"/>
</dbReference>
<sequence>MSRRLRWLLAAIALAALLWLLLAIAERALALAQRFLGLPTWLQWTLGSTLALFALAGLAVLWWLVRPRRKRKAVPAPDRGALERRVERLREQGADTQALGAELLELDRRRTTARVYVALFGEISTGKSTLIRALSRSSAARSDVRGGTTRQVAHYDSALPDGRTLVIADVPGSRETDGAAHEALARDEALRAHAVIYLCAGDLTRTQMEEVRWLADFGKPLLLVLNKADQWSAHELDQLRQRLREQTRGLANAVVAISAGGSEYFQRQLADGAIEQVERQRKPAIQPLLEALSRLTAAGAESLEPQREHAVLAGLHQRTGALEAQTRAAESERIVRKYARRAIVGAMAAVAPGSDLIIQGALAAALTRELAALYEVRVSDVQIEDFVHQAKLTLRTGSSIVLAIAGNALKAFPGLGTLGGGVLHAFAYALIFDSMGRALAASLAERKALDQDDASARLKTLLTEAGGARLRQLATLTMDTLRERDEDHPPPSD</sequence>
<protein>
    <submittedName>
        <fullName evidence="3">GTPase</fullName>
    </submittedName>
</protein>
<keyword evidence="1" id="KW-1133">Transmembrane helix</keyword>
<feature type="transmembrane region" description="Helical" evidence="1">
    <location>
        <begin position="42"/>
        <end position="65"/>
    </location>
</feature>
<evidence type="ECO:0000313" key="3">
    <source>
        <dbReference type="EMBL" id="MFC4525361.1"/>
    </source>
</evidence>
<feature type="domain" description="G" evidence="2">
    <location>
        <begin position="117"/>
        <end position="227"/>
    </location>
</feature>
<dbReference type="PANTHER" id="PTHR42714:SF2">
    <property type="entry name" value="TRNA MODIFICATION GTPASE GTPBP3, MITOCHONDRIAL"/>
    <property type="match status" value="1"/>
</dbReference>
<dbReference type="SUPFAM" id="SSF52540">
    <property type="entry name" value="P-loop containing nucleoside triphosphate hydrolases"/>
    <property type="match status" value="1"/>
</dbReference>
<accession>A0ABV9BX83</accession>
<dbReference type="RefSeq" id="WP_266149724.1">
    <property type="nucleotide sequence ID" value="NZ_CP064028.1"/>
</dbReference>
<comment type="caution">
    <text evidence="3">The sequence shown here is derived from an EMBL/GenBank/DDBJ whole genome shotgun (WGS) entry which is preliminary data.</text>
</comment>
<keyword evidence="4" id="KW-1185">Reference proteome</keyword>
<gene>
    <name evidence="3" type="ORF">ACFO5W_01815</name>
</gene>
<dbReference type="PANTHER" id="PTHR42714">
    <property type="entry name" value="TRNA MODIFICATION GTPASE GTPBP3"/>
    <property type="match status" value="1"/>
</dbReference>
<dbReference type="EMBL" id="JBHSGA010000003">
    <property type="protein sequence ID" value="MFC4525361.1"/>
    <property type="molecule type" value="Genomic_DNA"/>
</dbReference>
<proteinExistence type="predicted"/>
<keyword evidence="1" id="KW-0812">Transmembrane</keyword>
<evidence type="ECO:0000256" key="1">
    <source>
        <dbReference type="SAM" id="Phobius"/>
    </source>
</evidence>
<reference evidence="4" key="1">
    <citation type="journal article" date="2019" name="Int. J. Syst. Evol. Microbiol.">
        <title>The Global Catalogue of Microorganisms (GCM) 10K type strain sequencing project: providing services to taxonomists for standard genome sequencing and annotation.</title>
        <authorList>
            <consortium name="The Broad Institute Genomics Platform"/>
            <consortium name="The Broad Institute Genome Sequencing Center for Infectious Disease"/>
            <person name="Wu L."/>
            <person name="Ma J."/>
        </authorList>
    </citation>
    <scope>NUCLEOTIDE SEQUENCE [LARGE SCALE GENOMIC DNA]</scope>
    <source>
        <strain evidence="4">CCM 4481</strain>
    </source>
</reference>
<organism evidence="3 4">
    <name type="scientific">Dyella halodurans</name>
    <dbReference type="NCBI Taxonomy" id="1920171"/>
    <lineage>
        <taxon>Bacteria</taxon>
        <taxon>Pseudomonadati</taxon>
        <taxon>Pseudomonadota</taxon>
        <taxon>Gammaproteobacteria</taxon>
        <taxon>Lysobacterales</taxon>
        <taxon>Rhodanobacteraceae</taxon>
        <taxon>Dyella</taxon>
    </lineage>
</organism>
<evidence type="ECO:0000313" key="4">
    <source>
        <dbReference type="Proteomes" id="UP001595961"/>
    </source>
</evidence>
<keyword evidence="1" id="KW-0472">Membrane</keyword>
<evidence type="ECO:0000259" key="2">
    <source>
        <dbReference type="Pfam" id="PF01926"/>
    </source>
</evidence>
<dbReference type="Pfam" id="PF01926">
    <property type="entry name" value="MMR_HSR1"/>
    <property type="match status" value="1"/>
</dbReference>
<dbReference type="InterPro" id="IPR006073">
    <property type="entry name" value="GTP-bd"/>
</dbReference>
<dbReference type="InterPro" id="IPR027417">
    <property type="entry name" value="P-loop_NTPase"/>
</dbReference>